<reference evidence="1" key="1">
    <citation type="submission" date="2022-09" db="EMBL/GenBank/DDBJ databases">
        <title>Aureispira anguillicida sp. nov., isolated from Leptocephalus of Japanese eel Anguilla japonica.</title>
        <authorList>
            <person name="Yuasa K."/>
            <person name="Mekata T."/>
            <person name="Ikunari K."/>
        </authorList>
    </citation>
    <scope>NUCLEOTIDE SEQUENCE</scope>
    <source>
        <strain evidence="1">EL160426</strain>
    </source>
</reference>
<dbReference type="KEGG" id="aup:AsAng_0035000"/>
<dbReference type="RefSeq" id="WP_264788132.1">
    <property type="nucleotide sequence ID" value="NZ_AP026867.1"/>
</dbReference>
<gene>
    <name evidence="1" type="ORF">AsAng_0035000</name>
</gene>
<proteinExistence type="predicted"/>
<name>A0A916DUS3_9BACT</name>
<evidence type="ECO:0000313" key="2">
    <source>
        <dbReference type="Proteomes" id="UP001060919"/>
    </source>
</evidence>
<accession>A0A916DUS3</accession>
<dbReference type="Proteomes" id="UP001060919">
    <property type="component" value="Chromosome"/>
</dbReference>
<sequence length="57" mass="6602">MTIPNAFFPTVQEKLKNRTPNEYLFPGAHHLSPTGMNTFGRQHRELLKELSFDTQTL</sequence>
<dbReference type="AlphaFoldDB" id="A0A916DUS3"/>
<organism evidence="1 2">
    <name type="scientific">Aureispira anguillae</name>
    <dbReference type="NCBI Taxonomy" id="2864201"/>
    <lineage>
        <taxon>Bacteria</taxon>
        <taxon>Pseudomonadati</taxon>
        <taxon>Bacteroidota</taxon>
        <taxon>Saprospiria</taxon>
        <taxon>Saprospirales</taxon>
        <taxon>Saprospiraceae</taxon>
        <taxon>Aureispira</taxon>
    </lineage>
</organism>
<evidence type="ECO:0000313" key="1">
    <source>
        <dbReference type="EMBL" id="BDS12775.1"/>
    </source>
</evidence>
<dbReference type="EMBL" id="AP026867">
    <property type="protein sequence ID" value="BDS12775.1"/>
    <property type="molecule type" value="Genomic_DNA"/>
</dbReference>
<keyword evidence="2" id="KW-1185">Reference proteome</keyword>
<protein>
    <submittedName>
        <fullName evidence="1">Uncharacterized protein</fullName>
    </submittedName>
</protein>